<dbReference type="RefSeq" id="WP_089310216.1">
    <property type="nucleotide sequence ID" value="NZ_FZNP01000001.1"/>
</dbReference>
<gene>
    <name evidence="2" type="ORF">SAMN06265355_101893</name>
</gene>
<dbReference type="SUPFAM" id="SSF53448">
    <property type="entry name" value="Nucleotide-diphospho-sugar transferases"/>
    <property type="match status" value="1"/>
</dbReference>
<proteinExistence type="predicted"/>
<dbReference type="Proteomes" id="UP000198420">
    <property type="component" value="Unassembled WGS sequence"/>
</dbReference>
<dbReference type="AlphaFoldDB" id="A0A238V3D2"/>
<dbReference type="Pfam" id="PF00535">
    <property type="entry name" value="Glycos_transf_2"/>
    <property type="match status" value="1"/>
</dbReference>
<dbReference type="PANTHER" id="PTHR10859">
    <property type="entry name" value="GLYCOSYL TRANSFERASE"/>
    <property type="match status" value="1"/>
</dbReference>
<accession>A0A238V3D2</accession>
<organism evidence="2 3">
    <name type="scientific">Actinomadura mexicana</name>
    <dbReference type="NCBI Taxonomy" id="134959"/>
    <lineage>
        <taxon>Bacteria</taxon>
        <taxon>Bacillati</taxon>
        <taxon>Actinomycetota</taxon>
        <taxon>Actinomycetes</taxon>
        <taxon>Streptosporangiales</taxon>
        <taxon>Thermomonosporaceae</taxon>
        <taxon>Actinomadura</taxon>
    </lineage>
</organism>
<evidence type="ECO:0000259" key="1">
    <source>
        <dbReference type="Pfam" id="PF00535"/>
    </source>
</evidence>
<dbReference type="EMBL" id="FZNP01000001">
    <property type="protein sequence ID" value="SNR29022.1"/>
    <property type="molecule type" value="Genomic_DNA"/>
</dbReference>
<name>A0A238V3D2_9ACTN</name>
<evidence type="ECO:0000313" key="3">
    <source>
        <dbReference type="Proteomes" id="UP000198420"/>
    </source>
</evidence>
<evidence type="ECO:0000313" key="2">
    <source>
        <dbReference type="EMBL" id="SNR29022.1"/>
    </source>
</evidence>
<keyword evidence="3" id="KW-1185">Reference proteome</keyword>
<dbReference type="Gene3D" id="3.90.550.10">
    <property type="entry name" value="Spore Coat Polysaccharide Biosynthesis Protein SpsA, Chain A"/>
    <property type="match status" value="1"/>
</dbReference>
<dbReference type="PANTHER" id="PTHR10859:SF91">
    <property type="entry name" value="DOLICHYL-PHOSPHATE BETA-GLUCOSYLTRANSFERASE"/>
    <property type="match status" value="1"/>
</dbReference>
<sequence length="300" mass="31890">MGTRRDRPALLEIVVPAFNEADRLPAGLDLLCGKLAGLAARAEVIVVDNASTDGTAGIVESWDGPVPVRLVRCERRGKGAAVRAGLLATRAPYVGFMDADMATDLAALDEAIVLLREGRPVVVGSRRHGRSVVQGYALPVRRLGAITFNRIVRDLVGGVPDTQCGFKFFYGPLGRAAAADLRTSGFSFDVELLAHCVRRGASVTDIPVIWRDRPGSTFSVRRHSLQCLLDLARIRARAGVRLPVMPVRPNIPVVPLRAAFGEPGPVPIAVSEPFALSNSAALPNAAALVENVPTSRAKTG</sequence>
<dbReference type="InterPro" id="IPR001173">
    <property type="entry name" value="Glyco_trans_2-like"/>
</dbReference>
<keyword evidence="2" id="KW-0808">Transferase</keyword>
<reference evidence="3" key="1">
    <citation type="submission" date="2017-06" db="EMBL/GenBank/DDBJ databases">
        <authorList>
            <person name="Varghese N."/>
            <person name="Submissions S."/>
        </authorList>
    </citation>
    <scope>NUCLEOTIDE SEQUENCE [LARGE SCALE GENOMIC DNA]</scope>
    <source>
        <strain evidence="3">DSM 44485</strain>
    </source>
</reference>
<dbReference type="OrthoDB" id="2369748at2"/>
<dbReference type="InterPro" id="IPR029044">
    <property type="entry name" value="Nucleotide-diphossugar_trans"/>
</dbReference>
<protein>
    <submittedName>
        <fullName evidence="2">Glycosyltransferase involved in cell wall bisynthesis</fullName>
    </submittedName>
</protein>
<dbReference type="GO" id="GO:0016740">
    <property type="term" value="F:transferase activity"/>
    <property type="evidence" value="ECO:0007669"/>
    <property type="project" value="UniProtKB-KW"/>
</dbReference>
<feature type="domain" description="Glycosyltransferase 2-like" evidence="1">
    <location>
        <begin position="13"/>
        <end position="149"/>
    </location>
</feature>
<dbReference type="GO" id="GO:0006487">
    <property type="term" value="P:protein N-linked glycosylation"/>
    <property type="evidence" value="ECO:0007669"/>
    <property type="project" value="TreeGrafter"/>
</dbReference>